<dbReference type="AlphaFoldDB" id="A0AAT9G9U6"/>
<reference evidence="2" key="1">
    <citation type="submission" date="2024-01" db="EMBL/GenBank/DDBJ databases">
        <title>Sequencing the genomes of a sandfly, Sergentomyia squamirostris, and its two endosymbionts.</title>
        <authorList>
            <person name="Itokawa K."/>
            <person name="Sanjoba C."/>
        </authorList>
    </citation>
    <scope>NUCLEOTIDE SEQUENCE</scope>
    <source>
        <strain evidence="2">RiSSQ</strain>
    </source>
</reference>
<sequence length="417" mass="47075">MSNIYSFLSKVALPTILSNASIASAIEQLKFDSMKTLKTFPRNLRAIKKRVDYIYNIFLDSEDQQREREIAESFRETVGNSLDELEKYIDEQQQVKEEILFFEDAFIELIIKVLESILEFQNRLDNLYPGASKDIVDYLGNLLVGIIAVQMPVVGLILKGSGLLESVKSFLSTENLTKTVENWQEKLEIVREKRAEIEKSTNLKEKYSKATQIVEIAEIAGVSPVAVAELGLDIDSLKKINKLVVQDTKEKKSFKKLIDLSEEIPHTKDGIMGGVDLLRKGMTKILGNIPNQGKDLKKLIETELSHIKENLIAALDPNKSILEKLGYCQKAAKNILIIESKIQETVKLIPDREKITTSFANLVKDKTKNILPAYFLKNLTSLRTPLKSLPELLRVGNAMKVVLENNSSKTQGVVRKR</sequence>
<proteinExistence type="predicted"/>
<feature type="coiled-coil region" evidence="1">
    <location>
        <begin position="173"/>
        <end position="210"/>
    </location>
</feature>
<protein>
    <submittedName>
        <fullName evidence="2">Uncharacterized protein</fullName>
    </submittedName>
</protein>
<accession>A0AAT9G9U6</accession>
<organism evidence="2">
    <name type="scientific">Candidatus Tisiphia endosymbiont of Sergentomyia squamirostris</name>
    <dbReference type="NCBI Taxonomy" id="3113639"/>
    <lineage>
        <taxon>Bacteria</taxon>
        <taxon>Pseudomonadati</taxon>
        <taxon>Pseudomonadota</taxon>
        <taxon>Alphaproteobacteria</taxon>
        <taxon>Rickettsiales</taxon>
        <taxon>Rickettsiaceae</taxon>
        <taxon>Rickettsieae</taxon>
        <taxon>Candidatus Tisiphia</taxon>
    </lineage>
</organism>
<gene>
    <name evidence="2" type="ORF">DMENIID0002_12170</name>
</gene>
<name>A0AAT9G9U6_9RICK</name>
<dbReference type="EMBL" id="AP029170">
    <property type="protein sequence ID" value="BFD46571.1"/>
    <property type="molecule type" value="Genomic_DNA"/>
</dbReference>
<evidence type="ECO:0000313" key="2">
    <source>
        <dbReference type="EMBL" id="BFD46571.1"/>
    </source>
</evidence>
<evidence type="ECO:0000256" key="1">
    <source>
        <dbReference type="SAM" id="Coils"/>
    </source>
</evidence>
<keyword evidence="1" id="KW-0175">Coiled coil</keyword>